<comment type="subcellular location">
    <subcellularLocation>
        <location evidence="1">Cell membrane</location>
        <topology evidence="1">Multi-pass membrane protein</topology>
    </subcellularLocation>
</comment>
<dbReference type="GO" id="GO:0005886">
    <property type="term" value="C:plasma membrane"/>
    <property type="evidence" value="ECO:0007669"/>
    <property type="project" value="UniProtKB-SubCell"/>
</dbReference>
<dbReference type="PANTHER" id="PTHR23527:SF1">
    <property type="entry name" value="BLL3282 PROTEIN"/>
    <property type="match status" value="1"/>
</dbReference>
<keyword evidence="2 5" id="KW-0812">Transmembrane</keyword>
<feature type="transmembrane region" description="Helical" evidence="5">
    <location>
        <begin position="77"/>
        <end position="97"/>
    </location>
</feature>
<evidence type="ECO:0000256" key="3">
    <source>
        <dbReference type="ARBA" id="ARBA00022989"/>
    </source>
</evidence>
<keyword evidence="3 5" id="KW-1133">Transmembrane helix</keyword>
<organism evidence="7 8">
    <name type="scientific">Jiangella ureilytica</name>
    <dbReference type="NCBI Taxonomy" id="2530374"/>
    <lineage>
        <taxon>Bacteria</taxon>
        <taxon>Bacillati</taxon>
        <taxon>Actinomycetota</taxon>
        <taxon>Actinomycetes</taxon>
        <taxon>Jiangellales</taxon>
        <taxon>Jiangellaceae</taxon>
        <taxon>Jiangella</taxon>
    </lineage>
</organism>
<gene>
    <name evidence="7" type="ORF">E1212_18805</name>
</gene>
<feature type="transmembrane region" description="Helical" evidence="5">
    <location>
        <begin position="150"/>
        <end position="168"/>
    </location>
</feature>
<feature type="transmembrane region" description="Helical" evidence="5">
    <location>
        <begin position="103"/>
        <end position="129"/>
    </location>
</feature>
<feature type="transmembrane region" description="Helical" evidence="5">
    <location>
        <begin position="276"/>
        <end position="297"/>
    </location>
</feature>
<dbReference type="OrthoDB" id="7030876at2"/>
<dbReference type="InterPro" id="IPR020846">
    <property type="entry name" value="MFS_dom"/>
</dbReference>
<evidence type="ECO:0000256" key="5">
    <source>
        <dbReference type="SAM" id="Phobius"/>
    </source>
</evidence>
<feature type="transmembrane region" description="Helical" evidence="5">
    <location>
        <begin position="367"/>
        <end position="387"/>
    </location>
</feature>
<dbReference type="Proteomes" id="UP000295621">
    <property type="component" value="Unassembled WGS sequence"/>
</dbReference>
<dbReference type="AlphaFoldDB" id="A0A4R4RJU5"/>
<keyword evidence="8" id="KW-1185">Reference proteome</keyword>
<name>A0A4R4RJU5_9ACTN</name>
<accession>A0A4R4RJU5</accession>
<feature type="transmembrane region" description="Helical" evidence="5">
    <location>
        <begin position="213"/>
        <end position="236"/>
    </location>
</feature>
<dbReference type="GO" id="GO:0022857">
    <property type="term" value="F:transmembrane transporter activity"/>
    <property type="evidence" value="ECO:0007669"/>
    <property type="project" value="InterPro"/>
</dbReference>
<evidence type="ECO:0000313" key="7">
    <source>
        <dbReference type="EMBL" id="TDC49249.1"/>
    </source>
</evidence>
<evidence type="ECO:0000256" key="2">
    <source>
        <dbReference type="ARBA" id="ARBA00022692"/>
    </source>
</evidence>
<feature type="transmembrane region" description="Helical" evidence="5">
    <location>
        <begin position="336"/>
        <end position="355"/>
    </location>
</feature>
<dbReference type="EMBL" id="SMKL01000044">
    <property type="protein sequence ID" value="TDC49249.1"/>
    <property type="molecule type" value="Genomic_DNA"/>
</dbReference>
<protein>
    <submittedName>
        <fullName evidence="7">MFS transporter</fullName>
    </submittedName>
</protein>
<dbReference type="PANTHER" id="PTHR23527">
    <property type="entry name" value="BLL3282 PROTEIN"/>
    <property type="match status" value="1"/>
</dbReference>
<evidence type="ECO:0000313" key="8">
    <source>
        <dbReference type="Proteomes" id="UP000295621"/>
    </source>
</evidence>
<evidence type="ECO:0000259" key="6">
    <source>
        <dbReference type="PROSITE" id="PS50850"/>
    </source>
</evidence>
<keyword evidence="4 5" id="KW-0472">Membrane</keyword>
<proteinExistence type="predicted"/>
<feature type="transmembrane region" description="Helical" evidence="5">
    <location>
        <begin position="174"/>
        <end position="193"/>
    </location>
</feature>
<evidence type="ECO:0000256" key="1">
    <source>
        <dbReference type="ARBA" id="ARBA00004651"/>
    </source>
</evidence>
<dbReference type="InterPro" id="IPR011701">
    <property type="entry name" value="MFS"/>
</dbReference>
<feature type="transmembrane region" description="Helical" evidence="5">
    <location>
        <begin position="52"/>
        <end position="70"/>
    </location>
</feature>
<dbReference type="InterPro" id="IPR036259">
    <property type="entry name" value="MFS_trans_sf"/>
</dbReference>
<reference evidence="7 8" key="1">
    <citation type="submission" date="2019-02" db="EMBL/GenBank/DDBJ databases">
        <title>Draft genome sequences of novel Actinobacteria.</title>
        <authorList>
            <person name="Sahin N."/>
            <person name="Ay H."/>
            <person name="Saygin H."/>
        </authorList>
    </citation>
    <scope>NUCLEOTIDE SEQUENCE [LARGE SCALE GENOMIC DNA]</scope>
    <source>
        <strain evidence="7 8">KC603</strain>
    </source>
</reference>
<evidence type="ECO:0000256" key="4">
    <source>
        <dbReference type="ARBA" id="ARBA00023136"/>
    </source>
</evidence>
<feature type="transmembrane region" description="Helical" evidence="5">
    <location>
        <begin position="303"/>
        <end position="324"/>
    </location>
</feature>
<dbReference type="RefSeq" id="WP_131985230.1">
    <property type="nucleotide sequence ID" value="NZ_SMKL01000044.1"/>
</dbReference>
<feature type="domain" description="Major facilitator superfamily (MFS) profile" evidence="6">
    <location>
        <begin position="11"/>
        <end position="391"/>
    </location>
</feature>
<sequence length="391" mass="39771">MTARGRDGDAPNSAWLLGVLLSAMTVCTLMQFVLAVLAPYITEEFDLSRTRYGSAASGLFLGAVVVSLLAGRLIDRFGAVALLRTLYVAAVGAFLLLSVTPSWAGVVLAALLMGFPLGLGNPVTNVLVVTRVPMSLRGTATGLKQAGVQVGALLIGLTMPPVAAAYGWRAAGVVLAVAAAAGLLVALPLRAPAGARVTAVRHVGDRPAGRRPVALIAYAVLAGVAASAVNAFLPLFAFEELRLPAQRAGLIVALLGLLGAASRVAVGVLGDRLPRFWLWLAGLAYAGAAATLLLFPAMEQPGMVWAAVAGFGATAPAWQSAAMLGLMRAGDRDGRSAGVVIGGFLLGMVAGPLAFGRLTDSSGYAAGWWLVVAALVVAGTLAAVAAVRSRF</sequence>
<dbReference type="InterPro" id="IPR052952">
    <property type="entry name" value="MFS-Transporter"/>
</dbReference>
<comment type="caution">
    <text evidence="7">The sequence shown here is derived from an EMBL/GenBank/DDBJ whole genome shotgun (WGS) entry which is preliminary data.</text>
</comment>
<feature type="transmembrane region" description="Helical" evidence="5">
    <location>
        <begin position="14"/>
        <end position="40"/>
    </location>
</feature>
<dbReference type="Pfam" id="PF07690">
    <property type="entry name" value="MFS_1"/>
    <property type="match status" value="1"/>
</dbReference>
<feature type="transmembrane region" description="Helical" evidence="5">
    <location>
        <begin position="248"/>
        <end position="269"/>
    </location>
</feature>
<dbReference type="Gene3D" id="1.20.1250.20">
    <property type="entry name" value="MFS general substrate transporter like domains"/>
    <property type="match status" value="2"/>
</dbReference>
<dbReference type="PROSITE" id="PS50850">
    <property type="entry name" value="MFS"/>
    <property type="match status" value="1"/>
</dbReference>
<dbReference type="SUPFAM" id="SSF103473">
    <property type="entry name" value="MFS general substrate transporter"/>
    <property type="match status" value="1"/>
</dbReference>